<evidence type="ECO:0000256" key="4">
    <source>
        <dbReference type="ARBA" id="ARBA00022989"/>
    </source>
</evidence>
<evidence type="ECO:0000313" key="8">
    <source>
        <dbReference type="Proteomes" id="UP000197065"/>
    </source>
</evidence>
<keyword evidence="3 6" id="KW-0812">Transmembrane</keyword>
<evidence type="ECO:0000313" key="7">
    <source>
        <dbReference type="EMBL" id="SNB78641.1"/>
    </source>
</evidence>
<feature type="transmembrane region" description="Helical" evidence="6">
    <location>
        <begin position="129"/>
        <end position="147"/>
    </location>
</feature>
<dbReference type="Proteomes" id="UP000197065">
    <property type="component" value="Unassembled WGS sequence"/>
</dbReference>
<protein>
    <submittedName>
        <fullName evidence="7">Monosaccharide ABC transporter membrane protein, CUT2 family</fullName>
    </submittedName>
</protein>
<sequence length="324" mass="33429">MNATLQGRRSSPALLIAEHSVLVAYILLLLLVGVAIALNPAFGSLGNLKAQLLIASFVGIIAIGQTFVILTGHIDLSVPWNLTFSAILAATCYANGYGIPAAFGLGIGFGALVGAFNAVGVAIFRVHSLVWTLATNALLQGLALLYINGQPPRSTIPPFWRDMVTGDVGGLPMAALLWLVLAVLTIVVLKRTSFGRKVYATGTNETAAFLSGIDTRLVYLTVFIISGASSAVAGLLLTGYASQTYLGMGNDYLLVPIAAVIIGGTSVLGGTGGYVGSIAGTLMVVVLQAVLSTAQIGQAGKNIIFGGIILLLVLLYGRAARVND</sequence>
<dbReference type="AlphaFoldDB" id="A0A212S0Z6"/>
<feature type="transmembrane region" description="Helical" evidence="6">
    <location>
        <begin position="50"/>
        <end position="70"/>
    </location>
</feature>
<feature type="transmembrane region" description="Helical" evidence="6">
    <location>
        <begin position="168"/>
        <end position="189"/>
    </location>
</feature>
<dbReference type="GO" id="GO:0022857">
    <property type="term" value="F:transmembrane transporter activity"/>
    <property type="evidence" value="ECO:0007669"/>
    <property type="project" value="InterPro"/>
</dbReference>
<keyword evidence="4 6" id="KW-1133">Transmembrane helix</keyword>
<feature type="transmembrane region" description="Helical" evidence="6">
    <location>
        <begin position="217"/>
        <end position="240"/>
    </location>
</feature>
<feature type="transmembrane region" description="Helical" evidence="6">
    <location>
        <begin position="101"/>
        <end position="123"/>
    </location>
</feature>
<comment type="subcellular location">
    <subcellularLocation>
        <location evidence="1">Cell membrane</location>
        <topology evidence="1">Multi-pass membrane protein</topology>
    </subcellularLocation>
</comment>
<feature type="transmembrane region" description="Helical" evidence="6">
    <location>
        <begin position="303"/>
        <end position="320"/>
    </location>
</feature>
<evidence type="ECO:0000256" key="1">
    <source>
        <dbReference type="ARBA" id="ARBA00004651"/>
    </source>
</evidence>
<organism evidence="7 8">
    <name type="scientific">Arboricoccus pini</name>
    <dbReference type="NCBI Taxonomy" id="1963835"/>
    <lineage>
        <taxon>Bacteria</taxon>
        <taxon>Pseudomonadati</taxon>
        <taxon>Pseudomonadota</taxon>
        <taxon>Alphaproteobacteria</taxon>
        <taxon>Geminicoccales</taxon>
        <taxon>Geminicoccaceae</taxon>
        <taxon>Arboricoccus</taxon>
    </lineage>
</organism>
<proteinExistence type="predicted"/>
<reference evidence="7 8" key="1">
    <citation type="submission" date="2017-06" db="EMBL/GenBank/DDBJ databases">
        <authorList>
            <person name="Kim H.J."/>
            <person name="Triplett B.A."/>
        </authorList>
    </citation>
    <scope>NUCLEOTIDE SEQUENCE [LARGE SCALE GENOMIC DNA]</scope>
    <source>
        <strain evidence="7 8">B29T1</strain>
    </source>
</reference>
<evidence type="ECO:0000256" key="5">
    <source>
        <dbReference type="ARBA" id="ARBA00023136"/>
    </source>
</evidence>
<keyword evidence="5 6" id="KW-0472">Membrane</keyword>
<evidence type="ECO:0000256" key="3">
    <source>
        <dbReference type="ARBA" id="ARBA00022692"/>
    </source>
</evidence>
<name>A0A212S0Z6_9PROT</name>
<accession>A0A212S0Z6</accession>
<dbReference type="EMBL" id="FYEH01000019">
    <property type="protein sequence ID" value="SNB78641.1"/>
    <property type="molecule type" value="Genomic_DNA"/>
</dbReference>
<dbReference type="GO" id="GO:0005886">
    <property type="term" value="C:plasma membrane"/>
    <property type="evidence" value="ECO:0007669"/>
    <property type="project" value="UniProtKB-SubCell"/>
</dbReference>
<dbReference type="InterPro" id="IPR001851">
    <property type="entry name" value="ABC_transp_permease"/>
</dbReference>
<dbReference type="CDD" id="cd06579">
    <property type="entry name" value="TM_PBP1_transp_AraH_like"/>
    <property type="match status" value="1"/>
</dbReference>
<dbReference type="PANTHER" id="PTHR32196">
    <property type="entry name" value="ABC TRANSPORTER PERMEASE PROTEIN YPHD-RELATED-RELATED"/>
    <property type="match status" value="1"/>
</dbReference>
<feature type="transmembrane region" description="Helical" evidence="6">
    <location>
        <begin position="252"/>
        <end position="268"/>
    </location>
</feature>
<dbReference type="Pfam" id="PF02653">
    <property type="entry name" value="BPD_transp_2"/>
    <property type="match status" value="1"/>
</dbReference>
<evidence type="ECO:0000256" key="2">
    <source>
        <dbReference type="ARBA" id="ARBA00022475"/>
    </source>
</evidence>
<gene>
    <name evidence="7" type="ORF">SAMN07250955_11912</name>
</gene>
<feature type="transmembrane region" description="Helical" evidence="6">
    <location>
        <begin position="20"/>
        <end position="38"/>
    </location>
</feature>
<evidence type="ECO:0000256" key="6">
    <source>
        <dbReference type="SAM" id="Phobius"/>
    </source>
</evidence>
<dbReference type="RefSeq" id="WP_088562917.1">
    <property type="nucleotide sequence ID" value="NZ_FYEH01000019.1"/>
</dbReference>
<keyword evidence="8" id="KW-1185">Reference proteome</keyword>
<keyword evidence="2" id="KW-1003">Cell membrane</keyword>
<dbReference type="OrthoDB" id="9808136at2"/>